<dbReference type="Proteomes" id="UP001175353">
    <property type="component" value="Unassembled WGS sequence"/>
</dbReference>
<dbReference type="Pfam" id="PF12013">
    <property type="entry name" value="OrsD"/>
    <property type="match status" value="1"/>
</dbReference>
<reference evidence="1" key="1">
    <citation type="submission" date="2023-06" db="EMBL/GenBank/DDBJ databases">
        <title>Black Yeasts Isolated from many extreme environments.</title>
        <authorList>
            <person name="Coleine C."/>
            <person name="Stajich J.E."/>
            <person name="Selbmann L."/>
        </authorList>
    </citation>
    <scope>NUCLEOTIDE SEQUENCE</scope>
    <source>
        <strain evidence="1">CCFEE 5200</strain>
    </source>
</reference>
<proteinExistence type="predicted"/>
<dbReference type="InterPro" id="IPR022698">
    <property type="entry name" value="OrsD"/>
</dbReference>
<evidence type="ECO:0000313" key="1">
    <source>
        <dbReference type="EMBL" id="KAK0953460.1"/>
    </source>
</evidence>
<organism evidence="1 2">
    <name type="scientific">Friedmanniomyces endolithicus</name>
    <dbReference type="NCBI Taxonomy" id="329885"/>
    <lineage>
        <taxon>Eukaryota</taxon>
        <taxon>Fungi</taxon>
        <taxon>Dikarya</taxon>
        <taxon>Ascomycota</taxon>
        <taxon>Pezizomycotina</taxon>
        <taxon>Dothideomycetes</taxon>
        <taxon>Dothideomycetidae</taxon>
        <taxon>Mycosphaerellales</taxon>
        <taxon>Teratosphaeriaceae</taxon>
        <taxon>Friedmanniomyces</taxon>
    </lineage>
</organism>
<accession>A0AAN6H2Z0</accession>
<dbReference type="EMBL" id="JAUJLE010000551">
    <property type="protein sequence ID" value="KAK0953460.1"/>
    <property type="molecule type" value="Genomic_DNA"/>
</dbReference>
<name>A0AAN6H2Z0_9PEZI</name>
<protein>
    <submittedName>
        <fullName evidence="1">Uncharacterized protein</fullName>
    </submittedName>
</protein>
<comment type="caution">
    <text evidence="1">The sequence shown here is derived from an EMBL/GenBank/DDBJ whole genome shotgun (WGS) entry which is preliminary data.</text>
</comment>
<dbReference type="AlphaFoldDB" id="A0AAN6H2Z0"/>
<sequence length="289" mass="33008">MIAIAYPAVRSHLRDCHKDLTPEQRSIFVTEAHKLAKLARSKEDVVYPRPSDPPVEEFPLHQDGLRCDSFQPNGQLCGYICRTRRSIQEHCKGEHGWKNQQKRGGHAALKQVHTSKKLWTTDISCETFFRQHGWQHYFQVTVPASFLEPSQRHEAIRSFFASQHEDIDVTRQDTVDAANYVECFDRHHSTVVPWLQPTGIASHVHGLRNDQIRSAVAPPDADKEPVLQVLVDAMQEVLKTAHGWCFDGPDCTLNWPSRIALSQFQGPHSEATRKMRVFASHKRPASLKK</sequence>
<evidence type="ECO:0000313" key="2">
    <source>
        <dbReference type="Proteomes" id="UP001175353"/>
    </source>
</evidence>
<keyword evidence="2" id="KW-1185">Reference proteome</keyword>
<gene>
    <name evidence="1" type="ORF">LTR91_023831</name>
</gene>